<dbReference type="Gene3D" id="3.30.450.20">
    <property type="entry name" value="PAS domain"/>
    <property type="match status" value="2"/>
</dbReference>
<dbReference type="InterPro" id="IPR036890">
    <property type="entry name" value="HATPase_C_sf"/>
</dbReference>
<dbReference type="Gene3D" id="3.30.565.10">
    <property type="entry name" value="Histidine kinase-like ATPase, C-terminal domain"/>
    <property type="match status" value="1"/>
</dbReference>
<dbReference type="SMART" id="SM00448">
    <property type="entry name" value="REC"/>
    <property type="match status" value="1"/>
</dbReference>
<dbReference type="PROSITE" id="PS50110">
    <property type="entry name" value="RESPONSE_REGULATORY"/>
    <property type="match status" value="1"/>
</dbReference>
<feature type="modified residue" description="4-aspartylphosphate" evidence="4">
    <location>
        <position position="53"/>
    </location>
</feature>
<dbReference type="InterPro" id="IPR013656">
    <property type="entry name" value="PAS_4"/>
</dbReference>
<evidence type="ECO:0000256" key="4">
    <source>
        <dbReference type="PROSITE-ProRule" id="PRU00169"/>
    </source>
</evidence>
<name>A0A4P6HSK3_9BACT</name>
<keyword evidence="5" id="KW-0175">Coiled coil</keyword>
<dbReference type="InterPro" id="IPR000700">
    <property type="entry name" value="PAS-assoc_C"/>
</dbReference>
<keyword evidence="3 4" id="KW-0597">Phosphoprotein</keyword>
<dbReference type="PROSITE" id="PS50109">
    <property type="entry name" value="HIS_KIN"/>
    <property type="match status" value="1"/>
</dbReference>
<dbReference type="NCBIfam" id="TIGR00229">
    <property type="entry name" value="sensory_box"/>
    <property type="match status" value="1"/>
</dbReference>
<evidence type="ECO:0000259" key="6">
    <source>
        <dbReference type="PROSITE" id="PS50109"/>
    </source>
</evidence>
<dbReference type="PANTHER" id="PTHR43547">
    <property type="entry name" value="TWO-COMPONENT HISTIDINE KINASE"/>
    <property type="match status" value="1"/>
</dbReference>
<dbReference type="GO" id="GO:0000155">
    <property type="term" value="F:phosphorelay sensor kinase activity"/>
    <property type="evidence" value="ECO:0007669"/>
    <property type="project" value="TreeGrafter"/>
</dbReference>
<dbReference type="InterPro" id="IPR011006">
    <property type="entry name" value="CheY-like_superfamily"/>
</dbReference>
<evidence type="ECO:0000313" key="10">
    <source>
        <dbReference type="Proteomes" id="UP000293296"/>
    </source>
</evidence>
<dbReference type="PRINTS" id="PR00344">
    <property type="entry name" value="BCTRLSENSOR"/>
</dbReference>
<dbReference type="Pfam" id="PF00072">
    <property type="entry name" value="Response_reg"/>
    <property type="match status" value="1"/>
</dbReference>
<feature type="coiled-coil region" evidence="5">
    <location>
        <begin position="120"/>
        <end position="151"/>
    </location>
</feature>
<evidence type="ECO:0000256" key="3">
    <source>
        <dbReference type="ARBA" id="ARBA00022553"/>
    </source>
</evidence>
<feature type="domain" description="Response regulatory" evidence="7">
    <location>
        <begin position="4"/>
        <end position="118"/>
    </location>
</feature>
<dbReference type="InterPro" id="IPR000014">
    <property type="entry name" value="PAS"/>
</dbReference>
<dbReference type="Gene3D" id="3.40.50.2300">
    <property type="match status" value="1"/>
</dbReference>
<dbReference type="KEGG" id="dcb:C3Y92_14505"/>
<evidence type="ECO:0000313" key="9">
    <source>
        <dbReference type="EMBL" id="QAZ68368.1"/>
    </source>
</evidence>
<dbReference type="OrthoDB" id="9805967at2"/>
<dbReference type="Pfam" id="PF02518">
    <property type="entry name" value="HATPase_c"/>
    <property type="match status" value="1"/>
</dbReference>
<dbReference type="EMBL" id="CP026538">
    <property type="protein sequence ID" value="QAZ68368.1"/>
    <property type="molecule type" value="Genomic_DNA"/>
</dbReference>
<dbReference type="PANTHER" id="PTHR43547:SF2">
    <property type="entry name" value="HYBRID SIGNAL TRANSDUCTION HISTIDINE KINASE C"/>
    <property type="match status" value="1"/>
</dbReference>
<organism evidence="9 10">
    <name type="scientific">Solidesulfovibrio carbinolicus</name>
    <dbReference type="NCBI Taxonomy" id="296842"/>
    <lineage>
        <taxon>Bacteria</taxon>
        <taxon>Pseudomonadati</taxon>
        <taxon>Thermodesulfobacteriota</taxon>
        <taxon>Desulfovibrionia</taxon>
        <taxon>Desulfovibrionales</taxon>
        <taxon>Desulfovibrionaceae</taxon>
        <taxon>Solidesulfovibrio</taxon>
    </lineage>
</organism>
<keyword evidence="9" id="KW-0808">Transferase</keyword>
<keyword evidence="9" id="KW-0418">Kinase</keyword>
<feature type="domain" description="Histidine kinase" evidence="6">
    <location>
        <begin position="421"/>
        <end position="636"/>
    </location>
</feature>
<proteinExistence type="predicted"/>
<evidence type="ECO:0000259" key="8">
    <source>
        <dbReference type="PROSITE" id="PS50113"/>
    </source>
</evidence>
<dbReference type="RefSeq" id="WP_129353792.1">
    <property type="nucleotide sequence ID" value="NZ_CP026538.1"/>
</dbReference>
<reference evidence="9 10" key="1">
    <citation type="submission" date="2018-02" db="EMBL/GenBank/DDBJ databases">
        <title>Genome sequence of Desulfovibrio carbinolicus DSM 3852.</title>
        <authorList>
            <person name="Wilbanks E."/>
            <person name="Skennerton C.T."/>
            <person name="Orphan V.J."/>
        </authorList>
    </citation>
    <scope>NUCLEOTIDE SEQUENCE [LARGE SCALE GENOMIC DNA]</scope>
    <source>
        <strain evidence="9 10">DSM 3852</strain>
    </source>
</reference>
<dbReference type="InterPro" id="IPR035965">
    <property type="entry name" value="PAS-like_dom_sf"/>
</dbReference>
<feature type="domain" description="PAC" evidence="8">
    <location>
        <begin position="240"/>
        <end position="292"/>
    </location>
</feature>
<dbReference type="SUPFAM" id="SSF55874">
    <property type="entry name" value="ATPase domain of HSP90 chaperone/DNA topoisomerase II/histidine kinase"/>
    <property type="match status" value="1"/>
</dbReference>
<protein>
    <recommendedName>
        <fullName evidence="2">histidine kinase</fullName>
        <ecNumber evidence="2">2.7.13.3</ecNumber>
    </recommendedName>
</protein>
<evidence type="ECO:0000256" key="2">
    <source>
        <dbReference type="ARBA" id="ARBA00012438"/>
    </source>
</evidence>
<dbReference type="SMART" id="SM00387">
    <property type="entry name" value="HATPase_c"/>
    <property type="match status" value="1"/>
</dbReference>
<keyword evidence="10" id="KW-1185">Reference proteome</keyword>
<dbReference type="PROSITE" id="PS50113">
    <property type="entry name" value="PAC"/>
    <property type="match status" value="2"/>
</dbReference>
<dbReference type="SUPFAM" id="SSF52172">
    <property type="entry name" value="CheY-like"/>
    <property type="match status" value="1"/>
</dbReference>
<dbReference type="InterPro" id="IPR001789">
    <property type="entry name" value="Sig_transdc_resp-reg_receiver"/>
</dbReference>
<accession>A0A4P6HSK3</accession>
<evidence type="ECO:0000259" key="7">
    <source>
        <dbReference type="PROSITE" id="PS50110"/>
    </source>
</evidence>
<dbReference type="EC" id="2.7.13.3" evidence="2"/>
<dbReference type="InterPro" id="IPR003594">
    <property type="entry name" value="HATPase_dom"/>
</dbReference>
<feature type="domain" description="PAC" evidence="8">
    <location>
        <begin position="362"/>
        <end position="414"/>
    </location>
</feature>
<gene>
    <name evidence="9" type="ORF">C3Y92_14505</name>
</gene>
<dbReference type="Proteomes" id="UP000293296">
    <property type="component" value="Chromosome"/>
</dbReference>
<dbReference type="InterPro" id="IPR004358">
    <property type="entry name" value="Sig_transdc_His_kin-like_C"/>
</dbReference>
<dbReference type="AlphaFoldDB" id="A0A4P6HSK3"/>
<dbReference type="InterPro" id="IPR005467">
    <property type="entry name" value="His_kinase_dom"/>
</dbReference>
<evidence type="ECO:0000256" key="1">
    <source>
        <dbReference type="ARBA" id="ARBA00000085"/>
    </source>
</evidence>
<evidence type="ECO:0000256" key="5">
    <source>
        <dbReference type="SAM" id="Coils"/>
    </source>
</evidence>
<dbReference type="SUPFAM" id="SSF55785">
    <property type="entry name" value="PYP-like sensor domain (PAS domain)"/>
    <property type="match status" value="2"/>
</dbReference>
<dbReference type="Pfam" id="PF08448">
    <property type="entry name" value="PAS_4"/>
    <property type="match status" value="2"/>
</dbReference>
<sequence length="642" mass="69722">MNEKVLLVDDDEAIREVLSLSIADLGYDVETAPGGREALDLCATFKPSIVLTDIKMPGMDGIELLSRVKALDPEIEVIMISGHGDMELAIESLKRQALDFLTKPVRDELLTAALHRAADRVSMRRQIAEHTRNLERLVREKSARLVEMERRMAVGQAVEGVASAIEGLIASFDQGPSYFNQMPCCIVIHNRYLEIVAVNTLGRQRLGEVVGKMSWELYADRQGSGNACPVWRTVEQGQGQRGRETFRDKDGREIPVLVHTAPVFGTDGQVELVIEIAADVAEVGRLQEELRAVREKFQRLFDAVPCAIAVLDQDFTVVEANRQWRADFGEAETGPCHKLFAHRDDPCEHCPAESSFHDGASHEGETVVSTRCGAAKNMLLRTAPIPDAAGETSQVIEIAADITPIRALQDHLASLGLMLGSMSHGVKGLLTSLDGGMFKVETGLSREDWTRVRDGWGVVSDKIGRIRNMVLDILWYAKSREPELAPVSIETFARDLAGIVEAKAKSRGVAFILRLGEAEGTLPMDETALTSAMVNLLENAVDACAEDKVKAFHEVTLTVEATAEAVTFVVADNGVGMDQSTRERMFTLFFSSKGSRGTGLGLFIANQIVAQHSGAIAVTSEPGVGSAIAVRLPRGDGAGVCA</sequence>
<comment type="catalytic activity">
    <reaction evidence="1">
        <text>ATP + protein L-histidine = ADP + protein N-phospho-L-histidine.</text>
        <dbReference type="EC" id="2.7.13.3"/>
    </reaction>
</comment>